<accession>L8JWL5</accession>
<feature type="compositionally biased region" description="Basic and acidic residues" evidence="1">
    <location>
        <begin position="651"/>
        <end position="671"/>
    </location>
</feature>
<feature type="domain" description="USP" evidence="2">
    <location>
        <begin position="676"/>
        <end position="983"/>
    </location>
</feature>
<name>L8JWL5_9BACT</name>
<dbReference type="SUPFAM" id="SSF54001">
    <property type="entry name" value="Cysteine proteinases"/>
    <property type="match status" value="1"/>
</dbReference>
<dbReference type="OrthoDB" id="292792at2"/>
<feature type="compositionally biased region" description="Polar residues" evidence="1">
    <location>
        <begin position="11"/>
        <end position="27"/>
    </location>
</feature>
<dbReference type="Proteomes" id="UP000011135">
    <property type="component" value="Unassembled WGS sequence"/>
</dbReference>
<dbReference type="InterPro" id="IPR038765">
    <property type="entry name" value="Papain-like_cys_pep_sf"/>
</dbReference>
<evidence type="ECO:0000313" key="3">
    <source>
        <dbReference type="EMBL" id="ELR72593.1"/>
    </source>
</evidence>
<organism evidence="3 4">
    <name type="scientific">Fulvivirga imtechensis AK7</name>
    <dbReference type="NCBI Taxonomy" id="1237149"/>
    <lineage>
        <taxon>Bacteria</taxon>
        <taxon>Pseudomonadati</taxon>
        <taxon>Bacteroidota</taxon>
        <taxon>Cytophagia</taxon>
        <taxon>Cytophagales</taxon>
        <taxon>Fulvivirgaceae</taxon>
        <taxon>Fulvivirga</taxon>
    </lineage>
</organism>
<feature type="region of interest" description="Disordered" evidence="1">
    <location>
        <begin position="651"/>
        <end position="675"/>
    </location>
</feature>
<sequence>MKRHADKKKASQSGTRRNKVPNAQTATPAFGLNGQFEATGSREMQLVNNSADVKQQSTLQAVANSTPEATQLRAVRGLVENSQQKKEMMQLQKAADENTMYEPILRKSNDTGLPDHIKSGIENLSGYAMDDVKVHYNSNKPAQLQAHAYAQGTDIHLAPGQEKHLSHEAWHVVQQKQGRVKPTGQINGKVSINDDAGLEKEADVMGSKVKSGSCKLTLQTKTEAENGPYVAPLQGVWVRNLSGEVTWDDKYKTDKDLNNARSSAKDSSDPSLAYIETFDSREATKKEELEGKPSGKIWVTENSMTVSGTSGEEGFVIMMGEGVEKENFLRLMGSSPKILNSVVKINSFIDQLVEHSRTKQEFEDKSYWKKPWFYAFRGNKAKGITDAPSWPDEILKPGVLSGIEEGINEVVEKQKLALIQNYSGREASEMMKQITLLNSECVKIGTYIMKMFEKKLAGAIGKQETESFYNRWTGTIQSGVVGLSTFLGGIFSQYFVTPVATVTTPIVATFGSLIGNSTELQEAVHSTLSNALNTTIDNSTIPVLTQAVYDAFSNITISQDQIQGGFGSKTTSEGGGTEYLPIMLFSLGGTALASSLITAYITLRRSDLSPVAAQSKLTEELKSIAQKIQQRADKQEENMLKMVNIKQKEVELGGGEKDKSGGDNDSKHSKDTASPTGISNIGNTCYISAGLNMLAFSPYYNLFKPNSEGDSSKEVLKAEVKSLLDIIKGRKGVDDKKIAILFGMLRSHKIITSELGSQEDTDEIFLNKLLPYVAKSDFESDYTLEQSPTHTVIDPENAVRDEEIKNPLGLSELNEQNQIAGTPSNESVLTLHLTDEKDDLNTIMSRFFSESEPKDISFRKKSEQEEDQDKAFKAPATKKVALGKETPEALTIKLLRFTAHKDSKKITTKIDMPDAFVLNGFVYELKVVVYNSGETPKSGHYTANTKGEDDKWTYRSDSNVGSSTDTLTDPSDTDAYLYVYAKNEAYSEEKHTNLKQLSASAFIK</sequence>
<evidence type="ECO:0000256" key="1">
    <source>
        <dbReference type="SAM" id="MobiDB-lite"/>
    </source>
</evidence>
<reference evidence="3 4" key="1">
    <citation type="submission" date="2012-12" db="EMBL/GenBank/DDBJ databases">
        <title>Genome assembly of Fulvivirga imtechensis AK7.</title>
        <authorList>
            <person name="Nupur N."/>
            <person name="Khatri I."/>
            <person name="Kumar R."/>
            <person name="Subramanian S."/>
            <person name="Pinnaka A."/>
        </authorList>
    </citation>
    <scope>NUCLEOTIDE SEQUENCE [LARGE SCALE GENOMIC DNA]</scope>
    <source>
        <strain evidence="3 4">AK7</strain>
    </source>
</reference>
<dbReference type="RefSeq" id="WP_009578643.1">
    <property type="nucleotide sequence ID" value="NZ_AMZN01000015.1"/>
</dbReference>
<protein>
    <recommendedName>
        <fullName evidence="2">USP domain-containing protein</fullName>
    </recommendedName>
</protein>
<dbReference type="Pfam" id="PF13699">
    <property type="entry name" value="eCIS_core"/>
    <property type="match status" value="1"/>
</dbReference>
<dbReference type="STRING" id="1237149.C900_00972"/>
<evidence type="ECO:0000313" key="4">
    <source>
        <dbReference type="Proteomes" id="UP000011135"/>
    </source>
</evidence>
<gene>
    <name evidence="3" type="ORF">C900_00972</name>
</gene>
<dbReference type="CDD" id="cd02257">
    <property type="entry name" value="Peptidase_C19"/>
    <property type="match status" value="1"/>
</dbReference>
<dbReference type="AlphaFoldDB" id="L8JWL5"/>
<dbReference type="PATRIC" id="fig|1237149.3.peg.1174"/>
<keyword evidence="4" id="KW-1185">Reference proteome</keyword>
<dbReference type="eggNOG" id="COG3177">
    <property type="taxonomic scope" value="Bacteria"/>
</dbReference>
<dbReference type="InterPro" id="IPR028889">
    <property type="entry name" value="USP"/>
</dbReference>
<proteinExistence type="predicted"/>
<dbReference type="Pfam" id="PF00443">
    <property type="entry name" value="UCH"/>
    <property type="match status" value="1"/>
</dbReference>
<dbReference type="PROSITE" id="PS50235">
    <property type="entry name" value="USP_3"/>
    <property type="match status" value="1"/>
</dbReference>
<dbReference type="Gene3D" id="3.90.70.10">
    <property type="entry name" value="Cysteine proteinases"/>
    <property type="match status" value="1"/>
</dbReference>
<dbReference type="PANTHER" id="PTHR24006">
    <property type="entry name" value="UBIQUITIN CARBOXYL-TERMINAL HYDROLASE"/>
    <property type="match status" value="1"/>
</dbReference>
<dbReference type="EMBL" id="AMZN01000015">
    <property type="protein sequence ID" value="ELR72593.1"/>
    <property type="molecule type" value="Genomic_DNA"/>
</dbReference>
<evidence type="ECO:0000259" key="2">
    <source>
        <dbReference type="PROSITE" id="PS50235"/>
    </source>
</evidence>
<comment type="caution">
    <text evidence="3">The sequence shown here is derived from an EMBL/GenBank/DDBJ whole genome shotgun (WGS) entry which is preliminary data.</text>
</comment>
<dbReference type="InterPro" id="IPR001394">
    <property type="entry name" value="Peptidase_C19_UCH"/>
</dbReference>
<dbReference type="GO" id="GO:0016579">
    <property type="term" value="P:protein deubiquitination"/>
    <property type="evidence" value="ECO:0007669"/>
    <property type="project" value="InterPro"/>
</dbReference>
<dbReference type="InterPro" id="IPR025295">
    <property type="entry name" value="eCIS_core_dom"/>
</dbReference>
<dbReference type="InterPro" id="IPR050164">
    <property type="entry name" value="Peptidase_C19"/>
</dbReference>
<dbReference type="GO" id="GO:0005829">
    <property type="term" value="C:cytosol"/>
    <property type="evidence" value="ECO:0007669"/>
    <property type="project" value="TreeGrafter"/>
</dbReference>
<feature type="region of interest" description="Disordered" evidence="1">
    <location>
        <begin position="1"/>
        <end position="34"/>
    </location>
</feature>
<dbReference type="GO" id="GO:0004843">
    <property type="term" value="F:cysteine-type deubiquitinase activity"/>
    <property type="evidence" value="ECO:0007669"/>
    <property type="project" value="InterPro"/>
</dbReference>